<gene>
    <name evidence="7" type="primary">gatC_1</name>
    <name evidence="6" type="synonym">gatC</name>
    <name evidence="7" type="ORF">H0A61_00061</name>
</gene>
<evidence type="ECO:0000256" key="5">
    <source>
        <dbReference type="ARBA" id="ARBA00047913"/>
    </source>
</evidence>
<dbReference type="NCBIfam" id="TIGR00135">
    <property type="entry name" value="gatC"/>
    <property type="match status" value="1"/>
</dbReference>
<dbReference type="HAMAP" id="MF_00122">
    <property type="entry name" value="GatC"/>
    <property type="match status" value="1"/>
</dbReference>
<keyword evidence="6" id="KW-0067">ATP-binding</keyword>
<evidence type="ECO:0000256" key="4">
    <source>
        <dbReference type="ARBA" id="ARBA00047380"/>
    </source>
</evidence>
<organism evidence="7 8">
    <name type="scientific">Koleobacter methoxysyntrophicus</name>
    <dbReference type="NCBI Taxonomy" id="2751313"/>
    <lineage>
        <taxon>Bacteria</taxon>
        <taxon>Bacillati</taxon>
        <taxon>Bacillota</taxon>
        <taxon>Clostridia</taxon>
        <taxon>Koleobacterales</taxon>
        <taxon>Koleobacteraceae</taxon>
        <taxon>Koleobacter</taxon>
    </lineage>
</organism>
<reference evidence="7" key="1">
    <citation type="submission" date="2020-07" db="EMBL/GenBank/DDBJ databases">
        <title>Koleobacter methoxysyntrophicus gen. nov., sp. nov., a novel anaerobic bacterium isolated from deep subsurface oil field and proposal of Koleobacterales ord. nov. in the phylum Firmicutes.</title>
        <authorList>
            <person name="Sakamoto S."/>
            <person name="Tamaki H."/>
        </authorList>
    </citation>
    <scope>NUCLEOTIDE SEQUENCE</scope>
    <source>
        <strain evidence="7">NRmbB1</strain>
    </source>
</reference>
<accession>A0A8A0RHN3</accession>
<dbReference type="SUPFAM" id="SSF141000">
    <property type="entry name" value="Glu-tRNAGln amidotransferase C subunit"/>
    <property type="match status" value="1"/>
</dbReference>
<dbReference type="InterPro" id="IPR003837">
    <property type="entry name" value="GatC"/>
</dbReference>
<dbReference type="Proteomes" id="UP000662904">
    <property type="component" value="Chromosome"/>
</dbReference>
<dbReference type="KEGG" id="kme:H0A61_00061"/>
<sequence length="96" mass="11278">MKISKKDVEHVAQLARLHLEEEEKELYTRQLNSILNYMEKLGELDTGDVEPTAHVLPIKNVFREDRVEQSMDIEEVLRNAPDREEGFFKVPKIIED</sequence>
<dbReference type="PANTHER" id="PTHR15004">
    <property type="entry name" value="GLUTAMYL-TRNA(GLN) AMIDOTRANSFERASE SUBUNIT C, MITOCHONDRIAL"/>
    <property type="match status" value="1"/>
</dbReference>
<evidence type="ECO:0000256" key="1">
    <source>
        <dbReference type="ARBA" id="ARBA00010757"/>
    </source>
</evidence>
<dbReference type="GO" id="GO:0050567">
    <property type="term" value="F:glutaminyl-tRNA synthase (glutamine-hydrolyzing) activity"/>
    <property type="evidence" value="ECO:0007669"/>
    <property type="project" value="UniProtKB-UniRule"/>
</dbReference>
<comment type="function">
    <text evidence="3 6">Allows the formation of correctly charged Asn-tRNA(Asn) or Gln-tRNA(Gln) through the transamidation of misacylated Asp-tRNA(Asn) or Glu-tRNA(Gln) in organisms which lack either or both of asparaginyl-tRNA or glutaminyl-tRNA synthetases. The reaction takes place in the presence of glutamine and ATP through an activated phospho-Asp-tRNA(Asn) or phospho-Glu-tRNA(Gln).</text>
</comment>
<dbReference type="InterPro" id="IPR036113">
    <property type="entry name" value="Asp/Glu-ADT_sf_sub_c"/>
</dbReference>
<name>A0A8A0RHN3_9FIRM</name>
<dbReference type="EMBL" id="CP059066">
    <property type="protein sequence ID" value="QSQ07745.1"/>
    <property type="molecule type" value="Genomic_DNA"/>
</dbReference>
<keyword evidence="8" id="KW-1185">Reference proteome</keyword>
<evidence type="ECO:0000256" key="6">
    <source>
        <dbReference type="HAMAP-Rule" id="MF_00122"/>
    </source>
</evidence>
<keyword evidence="6" id="KW-0648">Protein biosynthesis</keyword>
<comment type="similarity">
    <text evidence="1 6">Belongs to the GatC family.</text>
</comment>
<proteinExistence type="inferred from homology"/>
<dbReference type="Pfam" id="PF02686">
    <property type="entry name" value="GatC"/>
    <property type="match status" value="1"/>
</dbReference>
<dbReference type="GO" id="GO:0006412">
    <property type="term" value="P:translation"/>
    <property type="evidence" value="ECO:0007669"/>
    <property type="project" value="UniProtKB-UniRule"/>
</dbReference>
<dbReference type="AlphaFoldDB" id="A0A8A0RHN3"/>
<protein>
    <recommendedName>
        <fullName evidence="6">Aspartyl/glutamyl-tRNA(Asn/Gln) amidotransferase subunit C</fullName>
        <shortName evidence="6">Asp/Glu-ADT subunit C</shortName>
        <ecNumber evidence="6">6.3.5.-</ecNumber>
    </recommendedName>
</protein>
<keyword evidence="6" id="KW-0547">Nucleotide-binding</keyword>
<comment type="catalytic activity">
    <reaction evidence="4 6">
        <text>L-aspartyl-tRNA(Asn) + L-glutamine + ATP + H2O = L-asparaginyl-tRNA(Asn) + L-glutamate + ADP + phosphate + 2 H(+)</text>
        <dbReference type="Rhea" id="RHEA:14513"/>
        <dbReference type="Rhea" id="RHEA-COMP:9674"/>
        <dbReference type="Rhea" id="RHEA-COMP:9677"/>
        <dbReference type="ChEBI" id="CHEBI:15377"/>
        <dbReference type="ChEBI" id="CHEBI:15378"/>
        <dbReference type="ChEBI" id="CHEBI:29985"/>
        <dbReference type="ChEBI" id="CHEBI:30616"/>
        <dbReference type="ChEBI" id="CHEBI:43474"/>
        <dbReference type="ChEBI" id="CHEBI:58359"/>
        <dbReference type="ChEBI" id="CHEBI:78515"/>
        <dbReference type="ChEBI" id="CHEBI:78516"/>
        <dbReference type="ChEBI" id="CHEBI:456216"/>
    </reaction>
</comment>
<dbReference type="EC" id="6.3.5.-" evidence="6"/>
<comment type="catalytic activity">
    <reaction evidence="5 6">
        <text>L-glutamyl-tRNA(Gln) + L-glutamine + ATP + H2O = L-glutaminyl-tRNA(Gln) + L-glutamate + ADP + phosphate + H(+)</text>
        <dbReference type="Rhea" id="RHEA:17521"/>
        <dbReference type="Rhea" id="RHEA-COMP:9681"/>
        <dbReference type="Rhea" id="RHEA-COMP:9684"/>
        <dbReference type="ChEBI" id="CHEBI:15377"/>
        <dbReference type="ChEBI" id="CHEBI:15378"/>
        <dbReference type="ChEBI" id="CHEBI:29985"/>
        <dbReference type="ChEBI" id="CHEBI:30616"/>
        <dbReference type="ChEBI" id="CHEBI:43474"/>
        <dbReference type="ChEBI" id="CHEBI:58359"/>
        <dbReference type="ChEBI" id="CHEBI:78520"/>
        <dbReference type="ChEBI" id="CHEBI:78521"/>
        <dbReference type="ChEBI" id="CHEBI:456216"/>
    </reaction>
</comment>
<dbReference type="RefSeq" id="WP_206708001.1">
    <property type="nucleotide sequence ID" value="NZ_CP059066.1"/>
</dbReference>
<evidence type="ECO:0000256" key="3">
    <source>
        <dbReference type="ARBA" id="ARBA00024799"/>
    </source>
</evidence>
<comment type="subunit">
    <text evidence="2 6">Heterotrimer of A, B and C subunits.</text>
</comment>
<evidence type="ECO:0000256" key="2">
    <source>
        <dbReference type="ARBA" id="ARBA00011123"/>
    </source>
</evidence>
<keyword evidence="6 7" id="KW-0436">Ligase</keyword>
<dbReference type="GO" id="GO:0006450">
    <property type="term" value="P:regulation of translational fidelity"/>
    <property type="evidence" value="ECO:0007669"/>
    <property type="project" value="InterPro"/>
</dbReference>
<dbReference type="GO" id="GO:0070681">
    <property type="term" value="P:glutaminyl-tRNAGln biosynthesis via transamidation"/>
    <property type="evidence" value="ECO:0007669"/>
    <property type="project" value="TreeGrafter"/>
</dbReference>
<evidence type="ECO:0000313" key="8">
    <source>
        <dbReference type="Proteomes" id="UP000662904"/>
    </source>
</evidence>
<dbReference type="Gene3D" id="1.10.20.60">
    <property type="entry name" value="Glu-tRNAGln amidotransferase C subunit, N-terminal domain"/>
    <property type="match status" value="1"/>
</dbReference>
<dbReference type="PANTHER" id="PTHR15004:SF0">
    <property type="entry name" value="GLUTAMYL-TRNA(GLN) AMIDOTRANSFERASE SUBUNIT C, MITOCHONDRIAL"/>
    <property type="match status" value="1"/>
</dbReference>
<dbReference type="GO" id="GO:0005524">
    <property type="term" value="F:ATP binding"/>
    <property type="evidence" value="ECO:0007669"/>
    <property type="project" value="UniProtKB-KW"/>
</dbReference>
<evidence type="ECO:0000313" key="7">
    <source>
        <dbReference type="EMBL" id="QSQ07745.1"/>
    </source>
</evidence>